<protein>
    <recommendedName>
        <fullName evidence="11">tRNA-splicing ligase RtcB</fullName>
        <ecNumber evidence="11">6.5.1.-</ecNumber>
    </recommendedName>
</protein>
<evidence type="ECO:0000256" key="4">
    <source>
        <dbReference type="ARBA" id="ARBA00022800"/>
    </source>
</evidence>
<dbReference type="GO" id="GO:0170057">
    <property type="term" value="F:RNA ligase (GTP) activity"/>
    <property type="evidence" value="ECO:0007669"/>
    <property type="project" value="UniProtKB-EC"/>
</dbReference>
<feature type="binding site" evidence="10">
    <location>
        <position position="255"/>
    </location>
    <ligand>
        <name>Mn(2+)</name>
        <dbReference type="ChEBI" id="CHEBI:29035"/>
        <label>2</label>
    </ligand>
</feature>
<dbReference type="GO" id="GO:0003972">
    <property type="term" value="F:RNA ligase (ATP) activity"/>
    <property type="evidence" value="ECO:0007669"/>
    <property type="project" value="TreeGrafter"/>
</dbReference>
<feature type="binding site" evidence="9">
    <location>
        <begin position="223"/>
        <end position="227"/>
    </location>
    <ligand>
        <name>GMP</name>
        <dbReference type="ChEBI" id="CHEBI:58115"/>
    </ligand>
</feature>
<sequence>MHHLSRLDKAFLRKGIQLSRANNIVSLSRPSGASARVLLPDELPLEEKAVTQLLDFAEVKLPDHPGYVRQTCATPDFHPGNGVPVGAVVASTPDLVIPAAIGTDISCGMRLLTTGLTLEQAEAHKDVIAQRLTQVLLQNERDVPLSAQAFTALFDGGPADCVSTLPSAGLWTRTNIPRMVQEIDRCIGLNEHNSHSRYAPPALLATDRALLRDPCLGTPGSGNHFIELQVVDSVVDRHVAWQQGLKTGDIVVMIHSGSRDVGFYVGRRWMDRARAEWPTGHKHPQSGLYGLAGGLAEEYLQAIGMAARYAWLNRVTIAEMVRVCLANLFHQDNSHLVVDVPHNIILREHEMNIHRKGATPARVGDLALIPGSMGDYSWLAVGCGNPEWLWSCSHGAGRSQRRQAMRSSATEESTLPWQCVTLREERRFEEAPAAYKDIGPVIEAQQEAGLIQPAVRFRPWLTFKGN</sequence>
<dbReference type="EC" id="6.5.1.-" evidence="11"/>
<feature type="binding site" evidence="10">
    <location>
        <position position="224"/>
    </location>
    <ligand>
        <name>Mn(2+)</name>
        <dbReference type="ChEBI" id="CHEBI:29035"/>
        <label>1</label>
    </ligand>
</feature>
<feature type="binding site" evidence="9">
    <location>
        <begin position="342"/>
        <end position="343"/>
    </location>
    <ligand>
        <name>GMP</name>
        <dbReference type="ChEBI" id="CHEBI:58115"/>
    </ligand>
</feature>
<comment type="catalytic activity">
    <reaction evidence="7">
        <text>a 3'-end 3'-phospho-ribonucleotide-RNA + a 5'-end dephospho-ribonucleoside-RNA + GTP = a ribonucleotidyl-ribonucleotide-RNA + GMP + diphosphate</text>
        <dbReference type="Rhea" id="RHEA:68076"/>
        <dbReference type="Rhea" id="RHEA-COMP:10463"/>
        <dbReference type="Rhea" id="RHEA-COMP:13936"/>
        <dbReference type="Rhea" id="RHEA-COMP:17355"/>
        <dbReference type="ChEBI" id="CHEBI:33019"/>
        <dbReference type="ChEBI" id="CHEBI:37565"/>
        <dbReference type="ChEBI" id="CHEBI:58115"/>
        <dbReference type="ChEBI" id="CHEBI:83062"/>
        <dbReference type="ChEBI" id="CHEBI:138284"/>
        <dbReference type="ChEBI" id="CHEBI:173118"/>
        <dbReference type="EC" id="6.5.1.8"/>
    </reaction>
</comment>
<feature type="binding site" evidence="9">
    <location>
        <begin position="394"/>
        <end position="397"/>
    </location>
    <ligand>
        <name>GMP</name>
        <dbReference type="ChEBI" id="CHEBI:58115"/>
    </ligand>
</feature>
<dbReference type="GO" id="GO:0042245">
    <property type="term" value="P:RNA repair"/>
    <property type="evidence" value="ECO:0007669"/>
    <property type="project" value="UniProtKB-KW"/>
</dbReference>
<feature type="binding site" evidence="10">
    <location>
        <position position="342"/>
    </location>
    <ligand>
        <name>Mn(2+)</name>
        <dbReference type="ChEBI" id="CHEBI:29035"/>
        <label>2</label>
    </ligand>
</feature>
<dbReference type="AlphaFoldDB" id="A0A1V2GDA8"/>
<dbReference type="Pfam" id="PF01139">
    <property type="entry name" value="RtcB"/>
    <property type="match status" value="1"/>
</dbReference>
<evidence type="ECO:0000256" key="9">
    <source>
        <dbReference type="PIRSR" id="PIRSR601233-2"/>
    </source>
</evidence>
<comment type="subunit">
    <text evidence="11">Monomer.</text>
</comment>
<reference evidence="12 13" key="1">
    <citation type="submission" date="2017-01" db="EMBL/GenBank/DDBJ databases">
        <title>Draft genome sequence of an E. coli strain isolated from human, in Amazon, Brazil.</title>
        <authorList>
            <person name="Moura Q."/>
            <person name="Fernandes M.R."/>
            <person name="Cerdeira L."/>
            <person name="Vianello M."/>
            <person name="Souza T.A."/>
            <person name="Ienne S."/>
            <person name="Lincopan N."/>
        </authorList>
    </citation>
    <scope>NUCLEOTIDE SEQUENCE [LARGE SCALE GENOMIC DNA]</scope>
    <source>
        <strain evidence="12 13">ICBEcBL-II-13</strain>
    </source>
</reference>
<evidence type="ECO:0000256" key="11">
    <source>
        <dbReference type="RuleBase" id="RU371113"/>
    </source>
</evidence>
<evidence type="ECO:0000256" key="8">
    <source>
        <dbReference type="PIRSR" id="PIRSR601233-1"/>
    </source>
</evidence>
<keyword evidence="4" id="KW-0692">RNA repair</keyword>
<dbReference type="GO" id="GO:0046872">
    <property type="term" value="F:metal ion binding"/>
    <property type="evidence" value="ECO:0007669"/>
    <property type="project" value="UniProtKB-UniRule"/>
</dbReference>
<gene>
    <name evidence="11" type="primary">rtcB</name>
    <name evidence="12" type="ORF">BXT93_16595</name>
</gene>
<comment type="caution">
    <text evidence="12">The sequence shown here is derived from an EMBL/GenBank/DDBJ whole genome shotgun (WGS) entry which is preliminary data.</text>
</comment>
<feature type="active site" description="GMP-histidine intermediate" evidence="8">
    <location>
        <position position="394"/>
    </location>
</feature>
<dbReference type="EMBL" id="MTPS01000276">
    <property type="protein sequence ID" value="ONG33615.1"/>
    <property type="molecule type" value="Genomic_DNA"/>
</dbReference>
<dbReference type="InterPro" id="IPR036025">
    <property type="entry name" value="RtcB-like_sf"/>
</dbReference>
<accession>A0A1V2GDA8</accession>
<evidence type="ECO:0000256" key="10">
    <source>
        <dbReference type="PIRSR" id="PIRSR601233-3"/>
    </source>
</evidence>
<dbReference type="Gene3D" id="3.90.1860.10">
    <property type="entry name" value="tRNA-splicing ligase RtcB"/>
    <property type="match status" value="1"/>
</dbReference>
<dbReference type="PANTHER" id="PTHR11118:SF1">
    <property type="entry name" value="RNA-SPLICING LIGASE RTCB HOMOLOG"/>
    <property type="match status" value="1"/>
</dbReference>
<evidence type="ECO:0000256" key="2">
    <source>
        <dbReference type="ARBA" id="ARBA00022723"/>
    </source>
</evidence>
<keyword evidence="2 10" id="KW-0479">Metal-binding</keyword>
<feature type="binding site" evidence="9">
    <location>
        <position position="377"/>
    </location>
    <ligand>
        <name>GMP</name>
        <dbReference type="ChEBI" id="CHEBI:58115"/>
    </ligand>
</feature>
<comment type="similarity">
    <text evidence="11">Belongs to the RtcB family.</text>
</comment>
<keyword evidence="3 9" id="KW-0547">Nucleotide-binding</keyword>
<evidence type="ECO:0000256" key="7">
    <source>
        <dbReference type="ARBA" id="ARBA00047746"/>
    </source>
</evidence>
<keyword evidence="6 10" id="KW-0464">Manganese</keyword>
<evidence type="ECO:0000256" key="1">
    <source>
        <dbReference type="ARBA" id="ARBA00022598"/>
    </source>
</evidence>
<dbReference type="GO" id="GO:0006396">
    <property type="term" value="P:RNA processing"/>
    <property type="evidence" value="ECO:0007669"/>
    <property type="project" value="InterPro"/>
</dbReference>
<feature type="binding site" evidence="9">
    <location>
        <begin position="370"/>
        <end position="373"/>
    </location>
    <ligand>
        <name>GMP</name>
        <dbReference type="ChEBI" id="CHEBI:58115"/>
    </ligand>
</feature>
<evidence type="ECO:0000256" key="3">
    <source>
        <dbReference type="ARBA" id="ARBA00022741"/>
    </source>
</evidence>
<keyword evidence="5 9" id="KW-0342">GTP-binding</keyword>
<organism evidence="12 13">
    <name type="scientific">Escherichia coli</name>
    <dbReference type="NCBI Taxonomy" id="562"/>
    <lineage>
        <taxon>Bacteria</taxon>
        <taxon>Pseudomonadati</taxon>
        <taxon>Pseudomonadota</taxon>
        <taxon>Gammaproteobacteria</taxon>
        <taxon>Enterobacterales</taxon>
        <taxon>Enterobacteriaceae</taxon>
        <taxon>Escherichia</taxon>
    </lineage>
</organism>
<dbReference type="InterPro" id="IPR001233">
    <property type="entry name" value="RtcB"/>
</dbReference>
<comment type="cofactor">
    <cofactor evidence="10 11">
        <name>Mn(2+)</name>
        <dbReference type="ChEBI" id="CHEBI:29035"/>
    </cofactor>
    <text evidence="10 11">Binds 2 manganese ions per subunit.</text>
</comment>
<feature type="binding site" evidence="10">
    <location>
        <position position="104"/>
    </location>
    <ligand>
        <name>Mn(2+)</name>
        <dbReference type="ChEBI" id="CHEBI:29035"/>
        <label>1</label>
    </ligand>
</feature>
<feature type="binding site" evidence="9">
    <location>
        <position position="464"/>
    </location>
    <ligand>
        <name>GMP</name>
        <dbReference type="ChEBI" id="CHEBI:58115"/>
    </ligand>
</feature>
<evidence type="ECO:0000256" key="6">
    <source>
        <dbReference type="ARBA" id="ARBA00023211"/>
    </source>
</evidence>
<dbReference type="SUPFAM" id="SSF103365">
    <property type="entry name" value="Hypothetical protein PH1602"/>
    <property type="match status" value="1"/>
</dbReference>
<evidence type="ECO:0000256" key="5">
    <source>
        <dbReference type="ARBA" id="ARBA00023134"/>
    </source>
</evidence>
<dbReference type="PANTHER" id="PTHR11118">
    <property type="entry name" value="RNA-SPLICING LIGASE RTCB HOMOLOG"/>
    <property type="match status" value="1"/>
</dbReference>
<dbReference type="Proteomes" id="UP000188967">
    <property type="component" value="Unassembled WGS sequence"/>
</dbReference>
<dbReference type="GO" id="GO:0005525">
    <property type="term" value="F:GTP binding"/>
    <property type="evidence" value="ECO:0007669"/>
    <property type="project" value="UniProtKB-KW"/>
</dbReference>
<keyword evidence="1 11" id="KW-0436">Ligase</keyword>
<name>A0A1V2GDA8_ECOLX</name>
<proteinExistence type="inferred from homology"/>
<evidence type="ECO:0000313" key="12">
    <source>
        <dbReference type="EMBL" id="ONG33615.1"/>
    </source>
</evidence>
<evidence type="ECO:0000313" key="13">
    <source>
        <dbReference type="Proteomes" id="UP000188967"/>
    </source>
</evidence>